<evidence type="ECO:0000313" key="2">
    <source>
        <dbReference type="EMBL" id="NEY20098.1"/>
    </source>
</evidence>
<evidence type="ECO:0000313" key="4">
    <source>
        <dbReference type="Proteomes" id="UP000476934"/>
    </source>
</evidence>
<name>A0A0A6VCI9_9BACI</name>
<organism evidence="1 3">
    <name type="scientific">Heyndrickxia ginsengihumi</name>
    <dbReference type="NCBI Taxonomy" id="363870"/>
    <lineage>
        <taxon>Bacteria</taxon>
        <taxon>Bacillati</taxon>
        <taxon>Bacillota</taxon>
        <taxon>Bacilli</taxon>
        <taxon>Bacillales</taxon>
        <taxon>Bacillaceae</taxon>
        <taxon>Heyndrickxia</taxon>
    </lineage>
</organism>
<dbReference type="Proteomes" id="UP000030588">
    <property type="component" value="Unassembled WGS sequence"/>
</dbReference>
<keyword evidence="4" id="KW-1185">Reference proteome</keyword>
<dbReference type="EMBL" id="JAAIWK010000012">
    <property type="protein sequence ID" value="NEY20098.1"/>
    <property type="molecule type" value="Genomic_DNA"/>
</dbReference>
<protein>
    <submittedName>
        <fullName evidence="1">Uncharacterized protein</fullName>
    </submittedName>
</protein>
<evidence type="ECO:0000313" key="1">
    <source>
        <dbReference type="EMBL" id="KHD86005.1"/>
    </source>
</evidence>
<dbReference type="EMBL" id="JRUN01000012">
    <property type="protein sequence ID" value="KHD86005.1"/>
    <property type="molecule type" value="Genomic_DNA"/>
</dbReference>
<evidence type="ECO:0000313" key="3">
    <source>
        <dbReference type="Proteomes" id="UP000030588"/>
    </source>
</evidence>
<sequence length="65" mass="7517">MDLDVILLLPIICEFKLTRTNSKISRAEGNEHPEAGITLSHFKKIKSEKLKKMNRKIERLTVNLL</sequence>
<comment type="caution">
    <text evidence="1">The sequence shown here is derived from an EMBL/GenBank/DDBJ whole genome shotgun (WGS) entry which is preliminary data.</text>
</comment>
<dbReference type="STRING" id="363870.NG54_05810"/>
<dbReference type="Proteomes" id="UP000476934">
    <property type="component" value="Unassembled WGS sequence"/>
</dbReference>
<dbReference type="RefSeq" id="WP_025726807.1">
    <property type="nucleotide sequence ID" value="NZ_JAAIWK010000012.1"/>
</dbReference>
<dbReference type="AlphaFoldDB" id="A0A0A6VCI9"/>
<reference evidence="2 4" key="3">
    <citation type="submission" date="2020-03" db="EMBL/GenBank/DDBJ databases">
        <title>Bacillus aquiflavi sp. nov., isolated from yellow water of strong flavor Chinese baijiu in Yibin region of China.</title>
        <authorList>
            <person name="Xie J."/>
        </authorList>
    </citation>
    <scope>NUCLEOTIDE SEQUENCE [LARGE SCALE GENOMIC DNA]</scope>
    <source>
        <strain evidence="2 4">Gsoil 114</strain>
    </source>
</reference>
<reference evidence="1 3" key="1">
    <citation type="submission" date="2014-10" db="EMBL/GenBank/DDBJ databases">
        <title>Draft genome of phytase producing Bacillus ginsengihumi strain M2.11.</title>
        <authorList>
            <person name="Toymentseva A."/>
            <person name="Boulygina E.A."/>
            <person name="Kazakov S.V."/>
            <person name="Kayumov I."/>
            <person name="Suleimanova A.D."/>
            <person name="Mardanova A.M."/>
            <person name="Maria S.N."/>
            <person name="Sergey M.Y."/>
            <person name="Sharipova M.R."/>
        </authorList>
    </citation>
    <scope>NUCLEOTIDE SEQUENCE [LARGE SCALE GENOMIC DNA]</scope>
    <source>
        <strain evidence="1 3">M2.11</strain>
    </source>
</reference>
<proteinExistence type="predicted"/>
<reference evidence="2" key="2">
    <citation type="submission" date="2020-02" db="EMBL/GenBank/DDBJ databases">
        <authorList>
            <person name="Feng H."/>
        </authorList>
    </citation>
    <scope>NUCLEOTIDE SEQUENCE [LARGE SCALE GENOMIC DNA]</scope>
    <source>
        <strain evidence="2">Gsoil 114</strain>
    </source>
</reference>
<accession>A0A0A6VCI9</accession>
<gene>
    <name evidence="2" type="ORF">G4D61_08970</name>
    <name evidence="1" type="ORF">NG54_05810</name>
</gene>